<keyword evidence="4" id="KW-0309">Germination</keyword>
<comment type="caution">
    <text evidence="9">The sequence shown here is derived from an EMBL/GenBank/DDBJ whole genome shotgun (WGS) entry which is preliminary data.</text>
</comment>
<evidence type="ECO:0000256" key="6">
    <source>
        <dbReference type="ARBA" id="ARBA00022989"/>
    </source>
</evidence>
<name>A0ABW3UW31_9BACL</name>
<dbReference type="RefSeq" id="WP_345587869.1">
    <property type="nucleotide sequence ID" value="NZ_BAABJG010000014.1"/>
</dbReference>
<feature type="transmembrane region" description="Helical" evidence="8">
    <location>
        <begin position="41"/>
        <end position="64"/>
    </location>
</feature>
<evidence type="ECO:0000256" key="5">
    <source>
        <dbReference type="ARBA" id="ARBA00022692"/>
    </source>
</evidence>
<feature type="transmembrane region" description="Helical" evidence="8">
    <location>
        <begin position="184"/>
        <end position="205"/>
    </location>
</feature>
<evidence type="ECO:0000313" key="9">
    <source>
        <dbReference type="EMBL" id="MFD1223699.1"/>
    </source>
</evidence>
<evidence type="ECO:0000256" key="4">
    <source>
        <dbReference type="ARBA" id="ARBA00022544"/>
    </source>
</evidence>
<feature type="transmembrane region" description="Helical" evidence="8">
    <location>
        <begin position="271"/>
        <end position="291"/>
    </location>
</feature>
<keyword evidence="3" id="KW-0813">Transport</keyword>
<evidence type="ECO:0000256" key="7">
    <source>
        <dbReference type="ARBA" id="ARBA00023136"/>
    </source>
</evidence>
<gene>
    <name evidence="9" type="ORF">ACFQ4B_26610</name>
</gene>
<dbReference type="Proteomes" id="UP001597180">
    <property type="component" value="Unassembled WGS sequence"/>
</dbReference>
<dbReference type="InterPro" id="IPR004761">
    <property type="entry name" value="Spore_GerAB"/>
</dbReference>
<keyword evidence="5 8" id="KW-0812">Transmembrane</keyword>
<feature type="transmembrane region" description="Helical" evidence="8">
    <location>
        <begin position="119"/>
        <end position="137"/>
    </location>
</feature>
<evidence type="ECO:0000256" key="3">
    <source>
        <dbReference type="ARBA" id="ARBA00022448"/>
    </source>
</evidence>
<keyword evidence="6 8" id="KW-1133">Transmembrane helix</keyword>
<feature type="transmembrane region" description="Helical" evidence="8">
    <location>
        <begin position="85"/>
        <end position="107"/>
    </location>
</feature>
<comment type="subcellular location">
    <subcellularLocation>
        <location evidence="1">Membrane</location>
        <topology evidence="1">Multi-pass membrane protein</topology>
    </subcellularLocation>
</comment>
<protein>
    <submittedName>
        <fullName evidence="9">GerAB/ArcD/ProY family transporter</fullName>
    </submittedName>
</protein>
<evidence type="ECO:0000313" key="10">
    <source>
        <dbReference type="Proteomes" id="UP001597180"/>
    </source>
</evidence>
<proteinExistence type="inferred from homology"/>
<keyword evidence="7 8" id="KW-0472">Membrane</keyword>
<organism evidence="9 10">
    <name type="scientific">Paenibacillus vulneris</name>
    <dbReference type="NCBI Taxonomy" id="1133364"/>
    <lineage>
        <taxon>Bacteria</taxon>
        <taxon>Bacillati</taxon>
        <taxon>Bacillota</taxon>
        <taxon>Bacilli</taxon>
        <taxon>Bacillales</taxon>
        <taxon>Paenibacillaceae</taxon>
        <taxon>Paenibacillus</taxon>
    </lineage>
</organism>
<dbReference type="PANTHER" id="PTHR34975:SF2">
    <property type="entry name" value="SPORE GERMINATION PROTEIN A2"/>
    <property type="match status" value="1"/>
</dbReference>
<evidence type="ECO:0000256" key="8">
    <source>
        <dbReference type="SAM" id="Phobius"/>
    </source>
</evidence>
<feature type="transmembrane region" description="Helical" evidence="8">
    <location>
        <begin position="144"/>
        <end position="164"/>
    </location>
</feature>
<comment type="similarity">
    <text evidence="2">Belongs to the amino acid-polyamine-organocation (APC) superfamily. Spore germination protein (SGP) (TC 2.A.3.9) family.</text>
</comment>
<dbReference type="Pfam" id="PF03845">
    <property type="entry name" value="Spore_permease"/>
    <property type="match status" value="1"/>
</dbReference>
<feature type="transmembrane region" description="Helical" evidence="8">
    <location>
        <begin position="334"/>
        <end position="356"/>
    </location>
</feature>
<feature type="transmembrane region" description="Helical" evidence="8">
    <location>
        <begin position="303"/>
        <end position="322"/>
    </location>
</feature>
<sequence length="364" mass="40508">MKWKLKEREVQYPILLFVVAVGLSITRGIENTVIQSAGRNGVWLFFPCALLVLAGAWVSLSIVSRLQSSSIMMAGGEVGPSILSPFLYLLYGALFLGGAGYALMLVGDFFSRTLLYGDQKLLMTLGPVLAGLMAMFTMETIGRYAHLLLLFIVPPFLLISLLPIKNAHWSFLLPLVDNNGWEDPLRSIAGIMLMFIPAAACTMLMSPLKDPQIKKSYALLTILMLFASLFGSFMLAMGITTYGVATASRLSFVANGTYGAIRLENFVLERIMFFAVLLWEFLIIVGSAFFVRSASFCFAQMLRIRLSPYLIILITVILAVLLSKAHIPFFFINYSYWLGCYSMFILIVLPVLLYLWMKVRGKAA</sequence>
<reference evidence="10" key="1">
    <citation type="journal article" date="2019" name="Int. J. Syst. Evol. Microbiol.">
        <title>The Global Catalogue of Microorganisms (GCM) 10K type strain sequencing project: providing services to taxonomists for standard genome sequencing and annotation.</title>
        <authorList>
            <consortium name="The Broad Institute Genomics Platform"/>
            <consortium name="The Broad Institute Genome Sequencing Center for Infectious Disease"/>
            <person name="Wu L."/>
            <person name="Ma J."/>
        </authorList>
    </citation>
    <scope>NUCLEOTIDE SEQUENCE [LARGE SCALE GENOMIC DNA]</scope>
    <source>
        <strain evidence="10">CCUG 53270</strain>
    </source>
</reference>
<evidence type="ECO:0000256" key="1">
    <source>
        <dbReference type="ARBA" id="ARBA00004141"/>
    </source>
</evidence>
<dbReference type="PANTHER" id="PTHR34975">
    <property type="entry name" value="SPORE GERMINATION PROTEIN A2"/>
    <property type="match status" value="1"/>
</dbReference>
<evidence type="ECO:0000256" key="2">
    <source>
        <dbReference type="ARBA" id="ARBA00007998"/>
    </source>
</evidence>
<feature type="transmembrane region" description="Helical" evidence="8">
    <location>
        <begin position="12"/>
        <end position="29"/>
    </location>
</feature>
<dbReference type="EMBL" id="JBHTLU010000036">
    <property type="protein sequence ID" value="MFD1223699.1"/>
    <property type="molecule type" value="Genomic_DNA"/>
</dbReference>
<keyword evidence="10" id="KW-1185">Reference proteome</keyword>
<feature type="transmembrane region" description="Helical" evidence="8">
    <location>
        <begin position="217"/>
        <end position="245"/>
    </location>
</feature>
<accession>A0ABW3UW31</accession>